<dbReference type="RefSeq" id="WP_213543708.1">
    <property type="nucleotide sequence ID" value="NZ_AP023421.1"/>
</dbReference>
<dbReference type="EMBL" id="AP023421">
    <property type="protein sequence ID" value="BCK85636.1"/>
    <property type="molecule type" value="Genomic_DNA"/>
</dbReference>
<dbReference type="AlphaFoldDB" id="A0A810QIF1"/>
<dbReference type="Proteomes" id="UP000679848">
    <property type="component" value="Plasmid pMM59_01"/>
</dbReference>
<reference evidence="1" key="1">
    <citation type="submission" date="2020-09" db="EMBL/GenBank/DDBJ databases">
        <title>New species isolated from human feces.</title>
        <authorList>
            <person name="Kitahara M."/>
            <person name="Shigeno Y."/>
            <person name="Shime M."/>
            <person name="Matsumoto Y."/>
            <person name="Nakamura S."/>
            <person name="Motooka D."/>
            <person name="Fukuoka S."/>
            <person name="Nishikawa H."/>
            <person name="Benno Y."/>
        </authorList>
    </citation>
    <scope>NUCLEOTIDE SEQUENCE</scope>
    <source>
        <strain evidence="1">MM59</strain>
        <plasmid evidence="1">pMM59_01</plasmid>
    </source>
</reference>
<proteinExistence type="predicted"/>
<dbReference type="KEGG" id="pfaa:MM59RIKEN_29550"/>
<dbReference type="Pfam" id="PF19749">
    <property type="entry name" value="DUF6236"/>
    <property type="match status" value="1"/>
</dbReference>
<keyword evidence="2" id="KW-1185">Reference proteome</keyword>
<dbReference type="InterPro" id="IPR046203">
    <property type="entry name" value="DUF6236"/>
</dbReference>
<sequence length="350" mass="40622">MAQTILYYPTINIQDGTWLRNAILYWDEVSSIVPYENYPDFSPELLYLQELGVYKAVYPRELFFSEFAEDFCNSILKRISAYELRTTNNGTQNSRVRMHKNKIYAPALHELIHYRKLPPQLLDYFGDGKYIHDYNTDGWMEIDSKIVQIYMRTLAEYSIKCSGKDIVLGTDTSTHSREIYNNSRNRADLQAQCCKINIENCLPQPSMDVSFEDILEFKNRRKDELNAFRAKIRELETNIYHADSPELIRHYEAQFIEGWQQCSDDFYKVLKESRITFFLSSFVSLVAIPFVGQLLSPHIGQELTFAIQAGAPLLNIGIGYFDYRNKISPAKADGGFSYIIKANRDGIIHI</sequence>
<evidence type="ECO:0000313" key="2">
    <source>
        <dbReference type="Proteomes" id="UP000679848"/>
    </source>
</evidence>
<gene>
    <name evidence="1" type="ORF">MM59RIKEN_29550</name>
</gene>
<organism evidence="1 2">
    <name type="scientific">Pusillibacter faecalis</name>
    <dbReference type="NCBI Taxonomy" id="2714358"/>
    <lineage>
        <taxon>Bacteria</taxon>
        <taxon>Bacillati</taxon>
        <taxon>Bacillota</taxon>
        <taxon>Clostridia</taxon>
        <taxon>Eubacteriales</taxon>
        <taxon>Oscillospiraceae</taxon>
        <taxon>Pusillibacter</taxon>
    </lineage>
</organism>
<geneLocation type="plasmid" evidence="1 2">
    <name>pMM59_01</name>
</geneLocation>
<accession>A0A810QIF1</accession>
<keyword evidence="1" id="KW-0614">Plasmid</keyword>
<evidence type="ECO:0000313" key="1">
    <source>
        <dbReference type="EMBL" id="BCK85636.1"/>
    </source>
</evidence>
<name>A0A810QIF1_9FIRM</name>
<protein>
    <submittedName>
        <fullName evidence="1">Uncharacterized protein</fullName>
    </submittedName>
</protein>